<dbReference type="Proteomes" id="UP000885779">
    <property type="component" value="Unassembled WGS sequence"/>
</dbReference>
<dbReference type="CDD" id="cd08991">
    <property type="entry name" value="GH43_HoAraf43-like"/>
    <property type="match status" value="1"/>
</dbReference>
<dbReference type="EMBL" id="DRQG01000132">
    <property type="protein sequence ID" value="HGY56828.1"/>
    <property type="molecule type" value="Genomic_DNA"/>
</dbReference>
<evidence type="ECO:0000313" key="10">
    <source>
        <dbReference type="EMBL" id="HGY56828.1"/>
    </source>
</evidence>
<dbReference type="Gene3D" id="2.115.10.20">
    <property type="entry name" value="Glycosyl hydrolase domain, family 43"/>
    <property type="match status" value="1"/>
</dbReference>
<dbReference type="InterPro" id="IPR026444">
    <property type="entry name" value="Secre_tail"/>
</dbReference>
<feature type="site" description="Important for catalytic activity, responsible for pKa modulation of the active site Glu and correct orientation of both the proton donor and substrate" evidence="7">
    <location>
        <position position="150"/>
    </location>
</feature>
<name>A0A7V4U2P1_CALAY</name>
<dbReference type="GO" id="GO:0004553">
    <property type="term" value="F:hydrolase activity, hydrolyzing O-glycosyl compounds"/>
    <property type="evidence" value="ECO:0007669"/>
    <property type="project" value="InterPro"/>
</dbReference>
<evidence type="ECO:0000256" key="1">
    <source>
        <dbReference type="ARBA" id="ARBA00009865"/>
    </source>
</evidence>
<dbReference type="PANTHER" id="PTHR43772:SF2">
    <property type="entry name" value="PUTATIVE (AFU_ORTHOLOGUE AFUA_2G04480)-RELATED"/>
    <property type="match status" value="1"/>
</dbReference>
<evidence type="ECO:0000256" key="8">
    <source>
        <dbReference type="RuleBase" id="RU361187"/>
    </source>
</evidence>
<proteinExistence type="inferred from homology"/>
<evidence type="ECO:0000256" key="2">
    <source>
        <dbReference type="ARBA" id="ARBA00022651"/>
    </source>
</evidence>
<dbReference type="InterPro" id="IPR006710">
    <property type="entry name" value="Glyco_hydro_43"/>
</dbReference>
<dbReference type="AlphaFoldDB" id="A0A7V4U2P1"/>
<feature type="chain" id="PRO_5030830789" evidence="9">
    <location>
        <begin position="20"/>
        <end position="443"/>
    </location>
</feature>
<evidence type="ECO:0000256" key="5">
    <source>
        <dbReference type="ARBA" id="ARBA00023295"/>
    </source>
</evidence>
<keyword evidence="3 8" id="KW-0378">Hydrolase</keyword>
<comment type="caution">
    <text evidence="10">The sequence shown here is derived from an EMBL/GenBank/DDBJ whole genome shotgun (WGS) entry which is preliminary data.</text>
</comment>
<evidence type="ECO:0000256" key="4">
    <source>
        <dbReference type="ARBA" id="ARBA00023277"/>
    </source>
</evidence>
<protein>
    <submittedName>
        <fullName evidence="10">T9SS type A sorting domain-containing protein</fullName>
    </submittedName>
</protein>
<keyword evidence="9" id="KW-0732">Signal</keyword>
<evidence type="ECO:0000256" key="6">
    <source>
        <dbReference type="PIRSR" id="PIRSR606710-1"/>
    </source>
</evidence>
<feature type="signal peptide" evidence="9">
    <location>
        <begin position="1"/>
        <end position="19"/>
    </location>
</feature>
<sequence>MKNTLLLVCIFFLPILLFAQDSTYTNPVGNFIPDGDTADPYVLRYNGKYYLYATSAQTHTYGYKVWESDDLVNWVPRGDCFRNDWDGNSWGTANFWAPEVVYYQGQFYMVYSARTAEGKLQIALAKSSSPLGPFINDAAPLLGDELEAIDGHFFFDDDGSIYLYYSIEVNYNIVNGHHTAEIYAQKMSHYMRPTGDPVLVATPEQEWELKTGDWRWNEGPTVFKDKGTYYLMYSANVFNSPDYGIGYATASSPTGPFTKYSGNPILSSNLDIGVSGPGHNSVTWSPDGTERFIVYHAHINPDDPNGGRTIYIDRMRITYTGLVIDGPTRTPQPMPSDKQTSIDTRRGGILRDFKINSVYPNPFNGMVVIDYQASVTEQAMLAIYDSSGRQVRVLYNGRVPNGRTRTRWFGKNNRGHYVASGVYICALFARGRLTDTKKILFIK</sequence>
<dbReference type="PANTHER" id="PTHR43772">
    <property type="entry name" value="ENDO-1,4-BETA-XYLANASE"/>
    <property type="match status" value="1"/>
</dbReference>
<evidence type="ECO:0000256" key="7">
    <source>
        <dbReference type="PIRSR" id="PIRSR606710-2"/>
    </source>
</evidence>
<evidence type="ECO:0000256" key="9">
    <source>
        <dbReference type="SAM" id="SignalP"/>
    </source>
</evidence>
<reference evidence="10" key="1">
    <citation type="journal article" date="2020" name="mSystems">
        <title>Genome- and Community-Level Interaction Insights into Carbon Utilization and Element Cycling Functions of Hydrothermarchaeota in Hydrothermal Sediment.</title>
        <authorList>
            <person name="Zhou Z."/>
            <person name="Liu Y."/>
            <person name="Xu W."/>
            <person name="Pan J."/>
            <person name="Luo Z.H."/>
            <person name="Li M."/>
        </authorList>
    </citation>
    <scope>NUCLEOTIDE SEQUENCE [LARGE SCALE GENOMIC DNA]</scope>
    <source>
        <strain evidence="10">HyVt-577</strain>
    </source>
</reference>
<dbReference type="GO" id="GO:0045493">
    <property type="term" value="P:xylan catabolic process"/>
    <property type="evidence" value="ECO:0007669"/>
    <property type="project" value="UniProtKB-KW"/>
</dbReference>
<feature type="active site" description="Proton donor" evidence="6">
    <location>
        <position position="218"/>
    </location>
</feature>
<dbReference type="SUPFAM" id="SSF75005">
    <property type="entry name" value="Arabinanase/levansucrase/invertase"/>
    <property type="match status" value="1"/>
</dbReference>
<feature type="active site" description="Proton acceptor" evidence="6">
    <location>
        <position position="39"/>
    </location>
</feature>
<organism evidence="10">
    <name type="scientific">Caldithrix abyssi</name>
    <dbReference type="NCBI Taxonomy" id="187145"/>
    <lineage>
        <taxon>Bacteria</taxon>
        <taxon>Pseudomonadati</taxon>
        <taxon>Calditrichota</taxon>
        <taxon>Calditrichia</taxon>
        <taxon>Calditrichales</taxon>
        <taxon>Calditrichaceae</taxon>
        <taxon>Caldithrix</taxon>
    </lineage>
</organism>
<keyword evidence="2" id="KW-0624">Polysaccharide degradation</keyword>
<dbReference type="Pfam" id="PF04616">
    <property type="entry name" value="Glyco_hydro_43"/>
    <property type="match status" value="1"/>
</dbReference>
<keyword evidence="2" id="KW-0858">Xylan degradation</keyword>
<gene>
    <name evidence="10" type="ORF">ENK44_14065</name>
</gene>
<evidence type="ECO:0000256" key="3">
    <source>
        <dbReference type="ARBA" id="ARBA00022801"/>
    </source>
</evidence>
<accession>A0A7V4U2P1</accession>
<dbReference type="InterPro" id="IPR052176">
    <property type="entry name" value="Glycosyl_Hydrlase_43_Enz"/>
</dbReference>
<keyword evidence="5 8" id="KW-0326">Glycosidase</keyword>
<dbReference type="Gene3D" id="2.60.40.4070">
    <property type="match status" value="1"/>
</dbReference>
<comment type="similarity">
    <text evidence="1 8">Belongs to the glycosyl hydrolase 43 family.</text>
</comment>
<keyword evidence="4" id="KW-0119">Carbohydrate metabolism</keyword>
<dbReference type="NCBIfam" id="TIGR04183">
    <property type="entry name" value="Por_Secre_tail"/>
    <property type="match status" value="1"/>
</dbReference>
<dbReference type="InterPro" id="IPR023296">
    <property type="entry name" value="Glyco_hydro_beta-prop_sf"/>
</dbReference>